<organism evidence="8 9">
    <name type="scientific">Oceanobacillus caeni</name>
    <dbReference type="NCBI Taxonomy" id="405946"/>
    <lineage>
        <taxon>Bacteria</taxon>
        <taxon>Bacillati</taxon>
        <taxon>Bacillota</taxon>
        <taxon>Bacilli</taxon>
        <taxon>Bacillales</taxon>
        <taxon>Bacillaceae</taxon>
        <taxon>Oceanobacillus</taxon>
    </lineage>
</organism>
<feature type="transmembrane region" description="Helical" evidence="6">
    <location>
        <begin position="144"/>
        <end position="164"/>
    </location>
</feature>
<dbReference type="InterPro" id="IPR014755">
    <property type="entry name" value="Cu-Rt/internalin_Ig-like"/>
</dbReference>
<evidence type="ECO:0000313" key="9">
    <source>
        <dbReference type="Proteomes" id="UP000037854"/>
    </source>
</evidence>
<feature type="domain" description="CopC" evidence="7">
    <location>
        <begin position="10"/>
        <end position="102"/>
    </location>
</feature>
<evidence type="ECO:0000256" key="2">
    <source>
        <dbReference type="ARBA" id="ARBA00022723"/>
    </source>
</evidence>
<evidence type="ECO:0000256" key="6">
    <source>
        <dbReference type="SAM" id="Phobius"/>
    </source>
</evidence>
<evidence type="ECO:0000256" key="3">
    <source>
        <dbReference type="ARBA" id="ARBA00022729"/>
    </source>
</evidence>
<keyword evidence="9" id="KW-1185">Reference proteome</keyword>
<reference evidence="8 9" key="1">
    <citation type="submission" date="2015-07" db="EMBL/GenBank/DDBJ databases">
        <title>High-quality draft genome sequence of Oceanobacillus caeni HM6, a bacillus isolated from a human feces.</title>
        <authorList>
            <person name="Kumar J."/>
            <person name="Verma M.K."/>
            <person name="Pandey R."/>
            <person name="Bhambi M."/>
            <person name="Chauhan N."/>
        </authorList>
    </citation>
    <scope>NUCLEOTIDE SEQUENCE [LARGE SCALE GENOMIC DNA]</scope>
    <source>
        <strain evidence="8 9">HM6</strain>
    </source>
</reference>
<dbReference type="InterPro" id="IPR032694">
    <property type="entry name" value="CopC/D"/>
</dbReference>
<comment type="caution">
    <text evidence="8">The sequence shown here is derived from an EMBL/GenBank/DDBJ whole genome shotgun (WGS) entry which is preliminary data.</text>
</comment>
<dbReference type="InterPro" id="IPR007348">
    <property type="entry name" value="CopC_dom"/>
</dbReference>
<evidence type="ECO:0000256" key="4">
    <source>
        <dbReference type="ARBA" id="ARBA00023008"/>
    </source>
</evidence>
<feature type="compositionally biased region" description="Acidic residues" evidence="5">
    <location>
        <begin position="113"/>
        <end position="127"/>
    </location>
</feature>
<feature type="region of interest" description="Disordered" evidence="5">
    <location>
        <begin position="105"/>
        <end position="140"/>
    </location>
</feature>
<dbReference type="InterPro" id="IPR014756">
    <property type="entry name" value="Ig_E-set"/>
</dbReference>
<name>A0ABR5MKZ0_9BACI</name>
<dbReference type="PANTHER" id="PTHR34820:SF4">
    <property type="entry name" value="INNER MEMBRANE PROTEIN YEBZ"/>
    <property type="match status" value="1"/>
</dbReference>
<proteinExistence type="predicted"/>
<keyword evidence="3" id="KW-0732">Signal</keyword>
<evidence type="ECO:0000313" key="8">
    <source>
        <dbReference type="EMBL" id="KPH76504.1"/>
    </source>
</evidence>
<evidence type="ECO:0000256" key="1">
    <source>
        <dbReference type="ARBA" id="ARBA00004196"/>
    </source>
</evidence>
<protein>
    <recommendedName>
        <fullName evidence="7">CopC domain-containing protein</fullName>
    </recommendedName>
</protein>
<dbReference type="PANTHER" id="PTHR34820">
    <property type="entry name" value="INNER MEMBRANE PROTEIN YEBZ"/>
    <property type="match status" value="1"/>
</dbReference>
<evidence type="ECO:0000259" key="7">
    <source>
        <dbReference type="Pfam" id="PF04234"/>
    </source>
</evidence>
<keyword evidence="6" id="KW-0472">Membrane</keyword>
<keyword evidence="6" id="KW-1133">Transmembrane helix</keyword>
<accession>A0ABR5MKZ0</accession>
<dbReference type="Proteomes" id="UP000037854">
    <property type="component" value="Unassembled WGS sequence"/>
</dbReference>
<gene>
    <name evidence="8" type="ORF">AFL42_05885</name>
</gene>
<dbReference type="Gene3D" id="2.60.40.1220">
    <property type="match status" value="1"/>
</dbReference>
<comment type="subcellular location">
    <subcellularLocation>
        <location evidence="1">Cell envelope</location>
    </subcellularLocation>
</comment>
<keyword evidence="2" id="KW-0479">Metal-binding</keyword>
<dbReference type="EMBL" id="LGTK01000014">
    <property type="protein sequence ID" value="KPH76504.1"/>
    <property type="molecule type" value="Genomic_DNA"/>
</dbReference>
<evidence type="ECO:0000256" key="5">
    <source>
        <dbReference type="SAM" id="MobiDB-lite"/>
    </source>
</evidence>
<dbReference type="SUPFAM" id="SSF81296">
    <property type="entry name" value="E set domains"/>
    <property type="match status" value="1"/>
</dbReference>
<sequence length="168" mass="18357">MCISTTVFAHSHLSESNPTDGDVLSEPLSEIVLEFDGDIEQGSFMDVTTTDGKDVELEEIIINESTLTGTVAEPLTNGDFQVNWNIISADGHPMEGEFSFTVDSEVPESREEVTEDPVETEETEVGDATETAEQTTDDEESSSMTTILIVILVVIVIVGFILLIKRKK</sequence>
<keyword evidence="6" id="KW-0812">Transmembrane</keyword>
<dbReference type="Pfam" id="PF04234">
    <property type="entry name" value="CopC"/>
    <property type="match status" value="1"/>
</dbReference>
<keyword evidence="4" id="KW-0186">Copper</keyword>